<reference evidence="1 2" key="1">
    <citation type="submission" date="2015-05" db="EMBL/GenBank/DDBJ databases">
        <authorList>
            <person name="Tang B."/>
            <person name="Yu Y."/>
        </authorList>
    </citation>
    <scope>NUCLEOTIDE SEQUENCE [LARGE SCALE GENOMIC DNA]</scope>
    <source>
        <strain evidence="1 2">DSM 7029</strain>
    </source>
</reference>
<dbReference type="Pfam" id="PF07759">
    <property type="entry name" value="DUF1615"/>
    <property type="match status" value="1"/>
</dbReference>
<protein>
    <submittedName>
        <fullName evidence="1">Lipoprotein</fullName>
    </submittedName>
</protein>
<evidence type="ECO:0000313" key="1">
    <source>
        <dbReference type="EMBL" id="AKJ29841.1"/>
    </source>
</evidence>
<dbReference type="PATRIC" id="fig|413882.6.peg.3285"/>
<organism evidence="1 2">
    <name type="scientific">Caldimonas brevitalea</name>
    <dbReference type="NCBI Taxonomy" id="413882"/>
    <lineage>
        <taxon>Bacteria</taxon>
        <taxon>Pseudomonadati</taxon>
        <taxon>Pseudomonadota</taxon>
        <taxon>Betaproteobacteria</taxon>
        <taxon>Burkholderiales</taxon>
        <taxon>Sphaerotilaceae</taxon>
        <taxon>Caldimonas</taxon>
    </lineage>
</organism>
<dbReference type="KEGG" id="pbh:AAW51_3150"/>
<dbReference type="AlphaFoldDB" id="A0A0G3BR63"/>
<dbReference type="STRING" id="413882.AAW51_3150"/>
<sequence>MALAAVLVGCASGDRSAAPAPLPPADARALIVSLLPPATPDRTGWATDIHAAFSALQIDTTPEHVCAALAVIEQESTFRVDPPVPRLPDITWQEIDRRAERLGVPRLVVRAALQLSSPDGRSYAERIDAARTEKDLSRLFEDFIGMVPLGRRLFGGYNPVRTGGPMQVSIAFAEQQADDNPYPYPAADGIRAEVFTRRGGLYFGIAHLLDYPAAYDRPLYRFADFNAGRYASRNAAFQQALSTVTGIPLALDGDLVRHDDDGDGKPGATESAALSLAERLDLSPGAVRDALAQGGGAGFGETRLYRRVFELAERQQGKALPRAVVPRIKLQSPKIQRKLTTEWFATRVDERYKRCLARRGVGA</sequence>
<accession>A0A0G3BR63</accession>
<keyword evidence="2" id="KW-1185">Reference proteome</keyword>
<evidence type="ECO:0000313" key="2">
    <source>
        <dbReference type="Proteomes" id="UP000035352"/>
    </source>
</evidence>
<dbReference type="EMBL" id="CP011371">
    <property type="protein sequence ID" value="AKJ29841.1"/>
    <property type="molecule type" value="Genomic_DNA"/>
</dbReference>
<name>A0A0G3BR63_9BURK</name>
<dbReference type="InterPro" id="IPR011673">
    <property type="entry name" value="DUF1615"/>
</dbReference>
<keyword evidence="1" id="KW-0449">Lipoprotein</keyword>
<gene>
    <name evidence="1" type="ORF">AAW51_3150</name>
</gene>
<dbReference type="RefSeq" id="WP_047195359.1">
    <property type="nucleotide sequence ID" value="NZ_CP011371.1"/>
</dbReference>
<proteinExistence type="predicted"/>
<dbReference type="Proteomes" id="UP000035352">
    <property type="component" value="Chromosome"/>
</dbReference>